<name>A0AAV4BWF3_9GAST</name>
<keyword evidence="3" id="KW-1185">Reference proteome</keyword>
<protein>
    <submittedName>
        <fullName evidence="2">Uncharacterized protein</fullName>
    </submittedName>
</protein>
<evidence type="ECO:0000313" key="3">
    <source>
        <dbReference type="Proteomes" id="UP000735302"/>
    </source>
</evidence>
<dbReference type="Proteomes" id="UP000735302">
    <property type="component" value="Unassembled WGS sequence"/>
</dbReference>
<gene>
    <name evidence="2" type="ORF">PoB_004989200</name>
</gene>
<comment type="caution">
    <text evidence="2">The sequence shown here is derived from an EMBL/GenBank/DDBJ whole genome shotgun (WGS) entry which is preliminary data.</text>
</comment>
<dbReference type="AlphaFoldDB" id="A0AAV4BWF3"/>
<proteinExistence type="predicted"/>
<organism evidence="2 3">
    <name type="scientific">Plakobranchus ocellatus</name>
    <dbReference type="NCBI Taxonomy" id="259542"/>
    <lineage>
        <taxon>Eukaryota</taxon>
        <taxon>Metazoa</taxon>
        <taxon>Spiralia</taxon>
        <taxon>Lophotrochozoa</taxon>
        <taxon>Mollusca</taxon>
        <taxon>Gastropoda</taxon>
        <taxon>Heterobranchia</taxon>
        <taxon>Euthyneura</taxon>
        <taxon>Panpulmonata</taxon>
        <taxon>Sacoglossa</taxon>
        <taxon>Placobranchoidea</taxon>
        <taxon>Plakobranchidae</taxon>
        <taxon>Plakobranchus</taxon>
    </lineage>
</organism>
<feature type="region of interest" description="Disordered" evidence="1">
    <location>
        <begin position="33"/>
        <end position="65"/>
    </location>
</feature>
<evidence type="ECO:0000256" key="1">
    <source>
        <dbReference type="SAM" id="MobiDB-lite"/>
    </source>
</evidence>
<sequence length="87" mass="9469">MSGSSAMRCLSPHKSPRVLFSIMTPQILLIYSPISTQQRPGSGKSNGEENDHGQVPSNHHPIISQLSPNHLPIISQLSPNHLPIISQ</sequence>
<feature type="compositionally biased region" description="Polar residues" evidence="1">
    <location>
        <begin position="33"/>
        <end position="45"/>
    </location>
</feature>
<reference evidence="2 3" key="1">
    <citation type="journal article" date="2021" name="Elife">
        <title>Chloroplast acquisition without the gene transfer in kleptoplastic sea slugs, Plakobranchus ocellatus.</title>
        <authorList>
            <person name="Maeda T."/>
            <person name="Takahashi S."/>
            <person name="Yoshida T."/>
            <person name="Shimamura S."/>
            <person name="Takaki Y."/>
            <person name="Nagai Y."/>
            <person name="Toyoda A."/>
            <person name="Suzuki Y."/>
            <person name="Arimoto A."/>
            <person name="Ishii H."/>
            <person name="Satoh N."/>
            <person name="Nishiyama T."/>
            <person name="Hasebe M."/>
            <person name="Maruyama T."/>
            <person name="Minagawa J."/>
            <person name="Obokata J."/>
            <person name="Shigenobu S."/>
        </authorList>
    </citation>
    <scope>NUCLEOTIDE SEQUENCE [LARGE SCALE GENOMIC DNA]</scope>
</reference>
<accession>A0AAV4BWF3</accession>
<evidence type="ECO:0000313" key="2">
    <source>
        <dbReference type="EMBL" id="GFO23387.1"/>
    </source>
</evidence>
<dbReference type="EMBL" id="BLXT01005511">
    <property type="protein sequence ID" value="GFO23387.1"/>
    <property type="molecule type" value="Genomic_DNA"/>
</dbReference>